<dbReference type="InterPro" id="IPR032694">
    <property type="entry name" value="CopC/D"/>
</dbReference>
<proteinExistence type="predicted"/>
<keyword evidence="2" id="KW-0479">Metal-binding</keyword>
<name>A0A6J4I4A1_9ACTN</name>
<evidence type="ECO:0000256" key="6">
    <source>
        <dbReference type="SAM" id="Phobius"/>
    </source>
</evidence>
<evidence type="ECO:0000259" key="7">
    <source>
        <dbReference type="Pfam" id="PF04234"/>
    </source>
</evidence>
<dbReference type="AlphaFoldDB" id="A0A6J4I4A1"/>
<dbReference type="GO" id="GO:0006825">
    <property type="term" value="P:copper ion transport"/>
    <property type="evidence" value="ECO:0007669"/>
    <property type="project" value="InterPro"/>
</dbReference>
<dbReference type="PANTHER" id="PTHR34820:SF4">
    <property type="entry name" value="INNER MEMBRANE PROTEIN YEBZ"/>
    <property type="match status" value="1"/>
</dbReference>
<dbReference type="PANTHER" id="PTHR34820">
    <property type="entry name" value="INNER MEMBRANE PROTEIN YEBZ"/>
    <property type="match status" value="1"/>
</dbReference>
<organism evidence="8">
    <name type="scientific">uncultured Blastococcus sp</name>
    <dbReference type="NCBI Taxonomy" id="217144"/>
    <lineage>
        <taxon>Bacteria</taxon>
        <taxon>Bacillati</taxon>
        <taxon>Actinomycetota</taxon>
        <taxon>Actinomycetes</taxon>
        <taxon>Geodermatophilales</taxon>
        <taxon>Geodermatophilaceae</taxon>
        <taxon>Blastococcus</taxon>
        <taxon>environmental samples</taxon>
    </lineage>
</organism>
<comment type="subcellular location">
    <subcellularLocation>
        <location evidence="1">Cell envelope</location>
    </subcellularLocation>
</comment>
<reference evidence="8" key="1">
    <citation type="submission" date="2020-02" db="EMBL/GenBank/DDBJ databases">
        <authorList>
            <person name="Meier V. D."/>
        </authorList>
    </citation>
    <scope>NUCLEOTIDE SEQUENCE</scope>
    <source>
        <strain evidence="8">AVDCRST_MAG57</strain>
    </source>
</reference>
<dbReference type="Gene3D" id="2.60.40.1220">
    <property type="match status" value="1"/>
</dbReference>
<keyword evidence="6" id="KW-1133">Transmembrane helix</keyword>
<dbReference type="Pfam" id="PF04234">
    <property type="entry name" value="CopC"/>
    <property type="match status" value="1"/>
</dbReference>
<dbReference type="InterPro" id="IPR007348">
    <property type="entry name" value="CopC_dom"/>
</dbReference>
<evidence type="ECO:0000256" key="1">
    <source>
        <dbReference type="ARBA" id="ARBA00004196"/>
    </source>
</evidence>
<dbReference type="GO" id="GO:0005507">
    <property type="term" value="F:copper ion binding"/>
    <property type="evidence" value="ECO:0007669"/>
    <property type="project" value="InterPro"/>
</dbReference>
<dbReference type="EMBL" id="CADCTI010000139">
    <property type="protein sequence ID" value="CAA9241437.1"/>
    <property type="molecule type" value="Genomic_DNA"/>
</dbReference>
<evidence type="ECO:0000256" key="5">
    <source>
        <dbReference type="SAM" id="MobiDB-lite"/>
    </source>
</evidence>
<accession>A0A6J4I4A1</accession>
<sequence length="183" mass="18281">MPVTGAPRRRLVLLLAVVWSAVLIGGAGTASAHESLTASEPADGGVLVTAPQQLTLQFSAPPDVDEVGVVLRTVTGAEVVTGQPAADGTALIVGLLEPLPNGVYTMEWSGAFDDGHPVGGTVSFTVEAASGPGPAPEASADTATEVDEASSEDDGMPVLPWFLAGVVVAAAAGAFLLRRGRAG</sequence>
<feature type="compositionally biased region" description="Low complexity" evidence="5">
    <location>
        <begin position="128"/>
        <end position="140"/>
    </location>
</feature>
<dbReference type="GO" id="GO:0042597">
    <property type="term" value="C:periplasmic space"/>
    <property type="evidence" value="ECO:0007669"/>
    <property type="project" value="InterPro"/>
</dbReference>
<feature type="transmembrane region" description="Helical" evidence="6">
    <location>
        <begin position="158"/>
        <end position="177"/>
    </location>
</feature>
<dbReference type="GO" id="GO:0005886">
    <property type="term" value="C:plasma membrane"/>
    <property type="evidence" value="ECO:0007669"/>
    <property type="project" value="TreeGrafter"/>
</dbReference>
<dbReference type="GO" id="GO:0046688">
    <property type="term" value="P:response to copper ion"/>
    <property type="evidence" value="ECO:0007669"/>
    <property type="project" value="InterPro"/>
</dbReference>
<dbReference type="GO" id="GO:0030313">
    <property type="term" value="C:cell envelope"/>
    <property type="evidence" value="ECO:0007669"/>
    <property type="project" value="UniProtKB-SubCell"/>
</dbReference>
<evidence type="ECO:0000313" key="8">
    <source>
        <dbReference type="EMBL" id="CAA9241437.1"/>
    </source>
</evidence>
<evidence type="ECO:0000256" key="3">
    <source>
        <dbReference type="ARBA" id="ARBA00022729"/>
    </source>
</evidence>
<evidence type="ECO:0000256" key="2">
    <source>
        <dbReference type="ARBA" id="ARBA00022723"/>
    </source>
</evidence>
<keyword evidence="6" id="KW-0812">Transmembrane</keyword>
<keyword evidence="3" id="KW-0732">Signal</keyword>
<keyword evidence="6" id="KW-0472">Membrane</keyword>
<gene>
    <name evidence="8" type="ORF">AVDCRST_MAG57-1512</name>
</gene>
<protein>
    <recommendedName>
        <fullName evidence="7">CopC domain-containing protein</fullName>
    </recommendedName>
</protein>
<evidence type="ECO:0000256" key="4">
    <source>
        <dbReference type="ARBA" id="ARBA00023008"/>
    </source>
</evidence>
<feature type="domain" description="CopC" evidence="7">
    <location>
        <begin position="33"/>
        <end position="126"/>
    </location>
</feature>
<dbReference type="InterPro" id="IPR014755">
    <property type="entry name" value="Cu-Rt/internalin_Ig-like"/>
</dbReference>
<feature type="region of interest" description="Disordered" evidence="5">
    <location>
        <begin position="128"/>
        <end position="152"/>
    </location>
</feature>
<dbReference type="SUPFAM" id="SSF81296">
    <property type="entry name" value="E set domains"/>
    <property type="match status" value="1"/>
</dbReference>
<dbReference type="InterPro" id="IPR014756">
    <property type="entry name" value="Ig_E-set"/>
</dbReference>
<keyword evidence="4" id="KW-0186">Copper</keyword>